<evidence type="ECO:0000313" key="3">
    <source>
        <dbReference type="EMBL" id="SPD27660.1"/>
    </source>
</evidence>
<evidence type="ECO:0000256" key="1">
    <source>
        <dbReference type="SAM" id="Coils"/>
    </source>
</evidence>
<organism evidence="3">
    <name type="scientific">Fagus sylvatica</name>
    <name type="common">Beechnut</name>
    <dbReference type="NCBI Taxonomy" id="28930"/>
    <lineage>
        <taxon>Eukaryota</taxon>
        <taxon>Viridiplantae</taxon>
        <taxon>Streptophyta</taxon>
        <taxon>Embryophyta</taxon>
        <taxon>Tracheophyta</taxon>
        <taxon>Spermatophyta</taxon>
        <taxon>Magnoliopsida</taxon>
        <taxon>eudicotyledons</taxon>
        <taxon>Gunneridae</taxon>
        <taxon>Pentapetalae</taxon>
        <taxon>rosids</taxon>
        <taxon>fabids</taxon>
        <taxon>Fagales</taxon>
        <taxon>Fagaceae</taxon>
        <taxon>Fagus</taxon>
    </lineage>
</organism>
<dbReference type="GO" id="GO:0010073">
    <property type="term" value="P:meristem maintenance"/>
    <property type="evidence" value="ECO:0007669"/>
    <property type="project" value="InterPro"/>
</dbReference>
<sequence length="998" mass="111520">MQHIAGKLSTSSFQRYKVCTNRSSDERVMAPGSRGVGAVFVHFSGEDSDQTGDAIGEPRVPRRSWSRYLSNAPGLADQLVASRKDSAREGGSPDVRFRRSWYRWKACAAYFCKVPDLRKSELGLVRYGPANRGHRSVFGPFEGSFPIGIPASPGRLCAQAWQRRWKNSGTFSKTLFRRPVFTRMVDIAPDVGFRRSWYRRKAYATYFPKVQALHRGELGFARYDPANGGRRNVPYAKGFDHNSLVSRPFSARKVSNRSSHHVLQNGPGAVSSIQLSVWSTVRSNLGQTWSTLVKLGRICQSPPNSGKCIPEYILRVSGQVRLGLRVGPSGVQMDIPRVENDRTRCGEVVRGSKGPFGVEDSDRRSVFAYTSYRDGLAWVTTQVSNRGRIGLGDHPGLETKFVIRMSDRGSGSGGPRRSDRLAKGKAVLYEPDKLDAEAAGLASSTVRPPSRPGITIGRSARPSSAPRQPAAAPPVAPPARSKRRRSDRAPLSADPIPEDYVAPGFRYPPQGGIRPRYPVTTPVVDTSLLTGLHSHPSSSVRRCEDPPESIGRGGWSEFCQLLEIARPEYRDFLVELGFGPFLSIRYVHVRHPLVRCWVERFFHHTGTIHLSTCEMGVLPVDWSAILGIRFGGRIPPSDPVSDFEALEILGIDDPAAVVGKKLFYLKISYLRDLLVREIEEPPTELRYRQWTAYFIFSCFLGNDKSTIPTPIVGMFRDIDDLRDYDWGALTYGFYIRGLRRFSRRETASFLGFWQFTLFWAFEHFAVFAPSRLPAAPDSVFPLARRWDSAWIQRLTGHGAVSSADMDPISELMTIEDYIPRAPSDSFVAGVEVYPALVLADVPYREWFEQVSLGSLMSLHEVEGGRVMGGSAMDSHLFQSSGEFERLQTEILRLQLELSVSEDRYVADMDRAQEETARVQAELTQVQGELTRGAGGLDPESEGLGFSRCGADCSCGDHSEIRGSASWYGHYSCYWSWLVWSWSDFFFATSRSCFSRLVL</sequence>
<evidence type="ECO:0000256" key="2">
    <source>
        <dbReference type="SAM" id="MobiDB-lite"/>
    </source>
</evidence>
<dbReference type="PANTHER" id="PTHR46033:SF8">
    <property type="entry name" value="PROTEIN MAINTENANCE OF MERISTEMS-LIKE"/>
    <property type="match status" value="1"/>
</dbReference>
<dbReference type="EMBL" id="OIVN01006202">
    <property type="protein sequence ID" value="SPD27660.1"/>
    <property type="molecule type" value="Genomic_DNA"/>
</dbReference>
<feature type="coiled-coil region" evidence="1">
    <location>
        <begin position="883"/>
        <end position="928"/>
    </location>
</feature>
<gene>
    <name evidence="3" type="ORF">FSB_LOCUS55542</name>
</gene>
<proteinExistence type="predicted"/>
<feature type="region of interest" description="Disordered" evidence="2">
    <location>
        <begin position="439"/>
        <end position="503"/>
    </location>
</feature>
<dbReference type="PANTHER" id="PTHR46033">
    <property type="entry name" value="PROTEIN MAIN-LIKE 2"/>
    <property type="match status" value="1"/>
</dbReference>
<protein>
    <recommendedName>
        <fullName evidence="4">Aminotransferase-like plant mobile domain-containing protein</fullName>
    </recommendedName>
</protein>
<evidence type="ECO:0008006" key="4">
    <source>
        <dbReference type="Google" id="ProtNLM"/>
    </source>
</evidence>
<name>A0A2N9ITV1_FAGSY</name>
<dbReference type="AlphaFoldDB" id="A0A2N9ITV1"/>
<accession>A0A2N9ITV1</accession>
<keyword evidence="1" id="KW-0175">Coiled coil</keyword>
<feature type="compositionally biased region" description="Low complexity" evidence="2">
    <location>
        <begin position="458"/>
        <end position="470"/>
    </location>
</feature>
<dbReference type="InterPro" id="IPR044824">
    <property type="entry name" value="MAIN-like"/>
</dbReference>
<reference evidence="3" key="1">
    <citation type="submission" date="2018-02" db="EMBL/GenBank/DDBJ databases">
        <authorList>
            <person name="Cohen D.B."/>
            <person name="Kent A.D."/>
        </authorList>
    </citation>
    <scope>NUCLEOTIDE SEQUENCE</scope>
</reference>